<name>A0A4Q4KIW0_9FLAO</name>
<proteinExistence type="predicted"/>
<feature type="domain" description="HMA" evidence="1">
    <location>
        <begin position="1"/>
        <end position="61"/>
    </location>
</feature>
<dbReference type="Pfam" id="PF00403">
    <property type="entry name" value="HMA"/>
    <property type="match status" value="1"/>
</dbReference>
<dbReference type="GO" id="GO:0046872">
    <property type="term" value="F:metal ion binding"/>
    <property type="evidence" value="ECO:0007669"/>
    <property type="project" value="InterPro"/>
</dbReference>
<organism evidence="2 3">
    <name type="scientific">Brumimicrobium glaciale</name>
    <dbReference type="NCBI Taxonomy" id="200475"/>
    <lineage>
        <taxon>Bacteria</taxon>
        <taxon>Pseudomonadati</taxon>
        <taxon>Bacteroidota</taxon>
        <taxon>Flavobacteriia</taxon>
        <taxon>Flavobacteriales</taxon>
        <taxon>Crocinitomicaceae</taxon>
        <taxon>Brumimicrobium</taxon>
    </lineage>
</organism>
<dbReference type="InterPro" id="IPR036163">
    <property type="entry name" value="HMA_dom_sf"/>
</dbReference>
<keyword evidence="3" id="KW-1185">Reference proteome</keyword>
<dbReference type="PROSITE" id="PS50846">
    <property type="entry name" value="HMA_2"/>
    <property type="match status" value="1"/>
</dbReference>
<accession>A0A4Q4KIW0</accession>
<dbReference type="RefSeq" id="WP_130093724.1">
    <property type="nucleotide sequence ID" value="NZ_SETE01000004.1"/>
</dbReference>
<protein>
    <submittedName>
        <fullName evidence="2">Heavy-metal-associated domain-containing protein</fullName>
    </submittedName>
</protein>
<dbReference type="SUPFAM" id="SSF55008">
    <property type="entry name" value="HMA, heavy metal-associated domain"/>
    <property type="match status" value="1"/>
</dbReference>
<evidence type="ECO:0000313" key="2">
    <source>
        <dbReference type="EMBL" id="RYM33263.1"/>
    </source>
</evidence>
<dbReference type="Proteomes" id="UP000293952">
    <property type="component" value="Unassembled WGS sequence"/>
</dbReference>
<comment type="caution">
    <text evidence="2">The sequence shown here is derived from an EMBL/GenBank/DDBJ whole genome shotgun (WGS) entry which is preliminary data.</text>
</comment>
<dbReference type="CDD" id="cd00371">
    <property type="entry name" value="HMA"/>
    <property type="match status" value="1"/>
</dbReference>
<reference evidence="2 3" key="1">
    <citation type="submission" date="2019-02" db="EMBL/GenBank/DDBJ databases">
        <title>Genome sequence of the sea-ice species Brumimicrobium glaciale.</title>
        <authorList>
            <person name="Bowman J.P."/>
        </authorList>
    </citation>
    <scope>NUCLEOTIDE SEQUENCE [LARGE SCALE GENOMIC DNA]</scope>
    <source>
        <strain evidence="2 3">IC156</strain>
    </source>
</reference>
<evidence type="ECO:0000313" key="3">
    <source>
        <dbReference type="Proteomes" id="UP000293952"/>
    </source>
</evidence>
<dbReference type="AlphaFoldDB" id="A0A4Q4KIW0"/>
<sequence length="73" mass="7658">MSCGGCVANVEKALGEIDGVNKATVNLNPPKAKMRVNQTISTNILQAALAEAGGYRIVEEEEKPKKPIKGCCG</sequence>
<dbReference type="Gene3D" id="3.30.70.100">
    <property type="match status" value="1"/>
</dbReference>
<gene>
    <name evidence="2" type="ORF">ERX46_09970</name>
</gene>
<evidence type="ECO:0000259" key="1">
    <source>
        <dbReference type="PROSITE" id="PS50846"/>
    </source>
</evidence>
<dbReference type="OrthoDB" id="1521937at2"/>
<dbReference type="EMBL" id="SETE01000004">
    <property type="protein sequence ID" value="RYM33263.1"/>
    <property type="molecule type" value="Genomic_DNA"/>
</dbReference>
<dbReference type="InterPro" id="IPR006121">
    <property type="entry name" value="HMA_dom"/>
</dbReference>